<feature type="signal peptide" evidence="8">
    <location>
        <begin position="1"/>
        <end position="17"/>
    </location>
</feature>
<evidence type="ECO:0000256" key="6">
    <source>
        <dbReference type="ARBA" id="ARBA00022837"/>
    </source>
</evidence>
<dbReference type="GO" id="GO:0072330">
    <property type="term" value="P:monocarboxylic acid biosynthetic process"/>
    <property type="evidence" value="ECO:0007669"/>
    <property type="project" value="UniProtKB-ARBA"/>
</dbReference>
<dbReference type="GO" id="GO:0030600">
    <property type="term" value="F:feruloyl esterase activity"/>
    <property type="evidence" value="ECO:0007669"/>
    <property type="project" value="UniProtKB-ARBA"/>
</dbReference>
<keyword evidence="4 8" id="KW-0732">Signal</keyword>
<keyword evidence="6" id="KW-0106">Calcium</keyword>
<keyword evidence="10" id="KW-1185">Reference proteome</keyword>
<keyword evidence="7" id="KW-1015">Disulfide bond</keyword>
<dbReference type="AlphaFoldDB" id="A0A9W9QPQ9"/>
<evidence type="ECO:0000313" key="10">
    <source>
        <dbReference type="Proteomes" id="UP001148299"/>
    </source>
</evidence>
<protein>
    <recommendedName>
        <fullName evidence="8">Carboxylic ester hydrolase</fullName>
        <ecNumber evidence="8">3.1.1.-</ecNumber>
    </recommendedName>
</protein>
<dbReference type="PANTHER" id="PTHR33938">
    <property type="entry name" value="FERULOYL ESTERASE B-RELATED"/>
    <property type="match status" value="1"/>
</dbReference>
<evidence type="ECO:0000256" key="5">
    <source>
        <dbReference type="ARBA" id="ARBA00022801"/>
    </source>
</evidence>
<keyword evidence="3" id="KW-0479">Metal-binding</keyword>
<evidence type="ECO:0000256" key="4">
    <source>
        <dbReference type="ARBA" id="ARBA00022729"/>
    </source>
</evidence>
<reference evidence="9" key="1">
    <citation type="submission" date="2022-12" db="EMBL/GenBank/DDBJ databases">
        <authorList>
            <person name="Petersen C."/>
        </authorList>
    </citation>
    <scope>NUCLEOTIDE SEQUENCE</scope>
    <source>
        <strain evidence="9">IBT 35675</strain>
    </source>
</reference>
<gene>
    <name evidence="9" type="ORF">N7541_009458</name>
</gene>
<keyword evidence="2" id="KW-0719">Serine esterase</keyword>
<dbReference type="Pfam" id="PF07519">
    <property type="entry name" value="Tannase"/>
    <property type="match status" value="2"/>
</dbReference>
<dbReference type="GO" id="GO:0046872">
    <property type="term" value="F:metal ion binding"/>
    <property type="evidence" value="ECO:0007669"/>
    <property type="project" value="UniProtKB-KW"/>
</dbReference>
<dbReference type="InterPro" id="IPR011118">
    <property type="entry name" value="Tannase/feruloyl_esterase"/>
</dbReference>
<evidence type="ECO:0000313" key="9">
    <source>
        <dbReference type="EMBL" id="KAJ5340334.1"/>
    </source>
</evidence>
<sequence length="504" mass="56096">MFKLFLCLSALVHLSGALSPQCSAESFNSIVPANATVVLVEEVTTNGTFNVPAGDTGFPTDPARLPALCAVQIEMPTEGGTTFNYGLFLPKRWNGRFFVFGNASWAMDPEAVTDWAWRAMHLSVIAAKEVVETYYNQNIKYSYYNGCSTGGRQGLKEVQMFPDDFDGAVIGAPAWWTVHLQLWNIQTTLYNYPETSNGYISNELFQVVAAESLKQCDPQDGVTDNIISDPRGCHLRIEALLCDEHNSTDCLKSTQLDTLYHYYNDWVIGNQTFVFPHFEIGSESLWGGGSSPDLDYVQYFLGLGTNFTANDWDPSYLVALSEAMNPGNATADDFDISPFHSRGGKIIHYHGLSDNSIATGSSDYYYEHVRRTVNPKGIDLDDFYRLFLIPGMEHCSGTPAIMDAPWYIGGTTQASVIGDDSAGYWIHNKSEFHNPRHDVLLALANWVENGTGPTDLIATKWNDEDKLDYVTRQRPICMYPRQANYVGTGDPDIASNWECQSSAY</sequence>
<evidence type="ECO:0000256" key="7">
    <source>
        <dbReference type="ARBA" id="ARBA00023157"/>
    </source>
</evidence>
<dbReference type="EMBL" id="JAPZBR010000008">
    <property type="protein sequence ID" value="KAJ5340334.1"/>
    <property type="molecule type" value="Genomic_DNA"/>
</dbReference>
<comment type="caution">
    <text evidence="9">The sequence shown here is derived from an EMBL/GenBank/DDBJ whole genome shotgun (WGS) entry which is preliminary data.</text>
</comment>
<dbReference type="EC" id="3.1.1.-" evidence="8"/>
<proteinExistence type="inferred from homology"/>
<dbReference type="SUPFAM" id="SSF53474">
    <property type="entry name" value="alpha/beta-Hydrolases"/>
    <property type="match status" value="1"/>
</dbReference>
<dbReference type="InterPro" id="IPR029058">
    <property type="entry name" value="AB_hydrolase_fold"/>
</dbReference>
<dbReference type="GO" id="GO:0017000">
    <property type="term" value="P:antibiotic biosynthetic process"/>
    <property type="evidence" value="ECO:0007669"/>
    <property type="project" value="UniProtKB-ARBA"/>
</dbReference>
<organism evidence="9 10">
    <name type="scientific">Penicillium brevicompactum</name>
    <dbReference type="NCBI Taxonomy" id="5074"/>
    <lineage>
        <taxon>Eukaryota</taxon>
        <taxon>Fungi</taxon>
        <taxon>Dikarya</taxon>
        <taxon>Ascomycota</taxon>
        <taxon>Pezizomycotina</taxon>
        <taxon>Eurotiomycetes</taxon>
        <taxon>Eurotiomycetidae</taxon>
        <taxon>Eurotiales</taxon>
        <taxon>Aspergillaceae</taxon>
        <taxon>Penicillium</taxon>
    </lineage>
</organism>
<accession>A0A9W9QPQ9</accession>
<reference evidence="9" key="2">
    <citation type="journal article" date="2023" name="IMA Fungus">
        <title>Comparative genomic study of the Penicillium genus elucidates a diverse pangenome and 15 lateral gene transfer events.</title>
        <authorList>
            <person name="Petersen C."/>
            <person name="Sorensen T."/>
            <person name="Nielsen M.R."/>
            <person name="Sondergaard T.E."/>
            <person name="Sorensen J.L."/>
            <person name="Fitzpatrick D.A."/>
            <person name="Frisvad J.C."/>
            <person name="Nielsen K.L."/>
        </authorList>
    </citation>
    <scope>NUCLEOTIDE SEQUENCE</scope>
    <source>
        <strain evidence="9">IBT 35675</strain>
    </source>
</reference>
<dbReference type="PANTHER" id="PTHR33938:SF2">
    <property type="entry name" value="CARBOXYLIC ESTER HYDROLASE"/>
    <property type="match status" value="1"/>
</dbReference>
<feature type="chain" id="PRO_5041017881" description="Carboxylic ester hydrolase" evidence="8">
    <location>
        <begin position="18"/>
        <end position="504"/>
    </location>
</feature>
<name>A0A9W9QPQ9_PENBR</name>
<evidence type="ECO:0000256" key="1">
    <source>
        <dbReference type="ARBA" id="ARBA00006249"/>
    </source>
</evidence>
<evidence type="ECO:0000256" key="2">
    <source>
        <dbReference type="ARBA" id="ARBA00022487"/>
    </source>
</evidence>
<keyword evidence="5 8" id="KW-0378">Hydrolase</keyword>
<evidence type="ECO:0000256" key="3">
    <source>
        <dbReference type="ARBA" id="ARBA00022723"/>
    </source>
</evidence>
<comment type="similarity">
    <text evidence="1 8">Belongs to the tannase family.</text>
</comment>
<dbReference type="Proteomes" id="UP001148299">
    <property type="component" value="Unassembled WGS sequence"/>
</dbReference>
<evidence type="ECO:0000256" key="8">
    <source>
        <dbReference type="RuleBase" id="RU361238"/>
    </source>
</evidence>